<keyword evidence="2" id="KW-0479">Metal-binding</keyword>
<accession>A0A0K8TI80</accession>
<dbReference type="GO" id="GO:0005634">
    <property type="term" value="C:nucleus"/>
    <property type="evidence" value="ECO:0007669"/>
    <property type="project" value="UniProtKB-SubCell"/>
</dbReference>
<dbReference type="FunFam" id="3.30.160.60:FF:000322">
    <property type="entry name" value="GDNF-inducible zinc finger protein 1"/>
    <property type="match status" value="1"/>
</dbReference>
<feature type="domain" description="C2H2-type" evidence="13">
    <location>
        <begin position="140"/>
        <end position="167"/>
    </location>
</feature>
<keyword evidence="9" id="KW-0539">Nucleus</keyword>
<evidence type="ECO:0000256" key="5">
    <source>
        <dbReference type="ARBA" id="ARBA00022833"/>
    </source>
</evidence>
<protein>
    <recommendedName>
        <fullName evidence="13">C2H2-type domain-containing protein</fullName>
    </recommendedName>
</protein>
<name>A0A0K8TI80_LYGHE</name>
<evidence type="ECO:0000256" key="1">
    <source>
        <dbReference type="ARBA" id="ARBA00004123"/>
    </source>
</evidence>
<feature type="domain" description="C2H2-type" evidence="13">
    <location>
        <begin position="166"/>
        <end position="193"/>
    </location>
</feature>
<keyword evidence="8" id="KW-0804">Transcription</keyword>
<feature type="domain" description="C2H2-type" evidence="13">
    <location>
        <begin position="194"/>
        <end position="221"/>
    </location>
</feature>
<evidence type="ECO:0000256" key="8">
    <source>
        <dbReference type="ARBA" id="ARBA00023163"/>
    </source>
</evidence>
<evidence type="ECO:0000256" key="2">
    <source>
        <dbReference type="ARBA" id="ARBA00022723"/>
    </source>
</evidence>
<dbReference type="GO" id="GO:0000981">
    <property type="term" value="F:DNA-binding transcription factor activity, RNA polymerase II-specific"/>
    <property type="evidence" value="ECO:0007669"/>
    <property type="project" value="TreeGrafter"/>
</dbReference>
<feature type="region of interest" description="Disordered" evidence="12">
    <location>
        <begin position="38"/>
        <end position="57"/>
    </location>
</feature>
<reference evidence="14" key="1">
    <citation type="submission" date="2014-09" db="EMBL/GenBank/DDBJ databases">
        <authorList>
            <person name="Magalhaes I.L.F."/>
            <person name="Oliveira U."/>
            <person name="Santos F.R."/>
            <person name="Vidigal T.H.D.A."/>
            <person name="Brescovit A.D."/>
            <person name="Santos A.J."/>
        </authorList>
    </citation>
    <scope>NUCLEOTIDE SEQUENCE</scope>
</reference>
<keyword evidence="7" id="KW-0238">DNA-binding</keyword>
<dbReference type="Pfam" id="PF00096">
    <property type="entry name" value="zf-C2H2"/>
    <property type="match status" value="4"/>
</dbReference>
<dbReference type="Gene3D" id="3.30.160.60">
    <property type="entry name" value="Classic Zinc Finger"/>
    <property type="match status" value="4"/>
</dbReference>
<dbReference type="GO" id="GO:0000978">
    <property type="term" value="F:RNA polymerase II cis-regulatory region sequence-specific DNA binding"/>
    <property type="evidence" value="ECO:0007669"/>
    <property type="project" value="TreeGrafter"/>
</dbReference>
<dbReference type="PROSITE" id="PS50157">
    <property type="entry name" value="ZINC_FINGER_C2H2_2"/>
    <property type="match status" value="5"/>
</dbReference>
<evidence type="ECO:0000256" key="7">
    <source>
        <dbReference type="ARBA" id="ARBA00023125"/>
    </source>
</evidence>
<evidence type="ECO:0000256" key="11">
    <source>
        <dbReference type="PROSITE-ProRule" id="PRU00042"/>
    </source>
</evidence>
<dbReference type="EMBL" id="GBRD01000504">
    <property type="protein sequence ID" value="JAG65317.1"/>
    <property type="molecule type" value="Transcribed_RNA"/>
</dbReference>
<keyword evidence="3" id="KW-0677">Repeat</keyword>
<feature type="domain" description="C2H2-type" evidence="13">
    <location>
        <begin position="109"/>
        <end position="136"/>
    </location>
</feature>
<dbReference type="InterPro" id="IPR036236">
    <property type="entry name" value="Znf_C2H2_sf"/>
</dbReference>
<dbReference type="FunFam" id="3.30.160.60:FF:000100">
    <property type="entry name" value="Zinc finger 45-like"/>
    <property type="match status" value="1"/>
</dbReference>
<evidence type="ECO:0000256" key="4">
    <source>
        <dbReference type="ARBA" id="ARBA00022771"/>
    </source>
</evidence>
<keyword evidence="5" id="KW-0862">Zinc</keyword>
<dbReference type="FunFam" id="3.30.160.60:FF:000043">
    <property type="entry name" value="Scratch family zinc finger 2"/>
    <property type="match status" value="1"/>
</dbReference>
<dbReference type="FunFam" id="3.30.160.60:FF:000693">
    <property type="entry name" value="Snail family zinc finger 1a"/>
    <property type="match status" value="1"/>
</dbReference>
<dbReference type="PANTHER" id="PTHR23235">
    <property type="entry name" value="KRUEPPEL-LIKE TRANSCRIPTION FACTOR"/>
    <property type="match status" value="1"/>
</dbReference>
<dbReference type="PROSITE" id="PS00028">
    <property type="entry name" value="ZINC_FINGER_C2H2_1"/>
    <property type="match status" value="4"/>
</dbReference>
<proteinExistence type="inferred from homology"/>
<dbReference type="AlphaFoldDB" id="A0A0K8TI80"/>
<evidence type="ECO:0000256" key="12">
    <source>
        <dbReference type="SAM" id="MobiDB-lite"/>
    </source>
</evidence>
<comment type="similarity">
    <text evidence="10">Belongs to the snail C2H2-type zinc-finger protein family.</text>
</comment>
<evidence type="ECO:0000256" key="9">
    <source>
        <dbReference type="ARBA" id="ARBA00023242"/>
    </source>
</evidence>
<evidence type="ECO:0000313" key="14">
    <source>
        <dbReference type="EMBL" id="JAG65317.1"/>
    </source>
</evidence>
<evidence type="ECO:0000256" key="10">
    <source>
        <dbReference type="ARBA" id="ARBA00037948"/>
    </source>
</evidence>
<organism evidence="14">
    <name type="scientific">Lygus hesperus</name>
    <name type="common">Western plant bug</name>
    <dbReference type="NCBI Taxonomy" id="30085"/>
    <lineage>
        <taxon>Eukaryota</taxon>
        <taxon>Metazoa</taxon>
        <taxon>Ecdysozoa</taxon>
        <taxon>Arthropoda</taxon>
        <taxon>Hexapoda</taxon>
        <taxon>Insecta</taxon>
        <taxon>Pterygota</taxon>
        <taxon>Neoptera</taxon>
        <taxon>Paraneoptera</taxon>
        <taxon>Hemiptera</taxon>
        <taxon>Heteroptera</taxon>
        <taxon>Panheteroptera</taxon>
        <taxon>Cimicomorpha</taxon>
        <taxon>Miridae</taxon>
        <taxon>Mirini</taxon>
        <taxon>Lygus</taxon>
    </lineage>
</organism>
<keyword evidence="4 11" id="KW-0863">Zinc-finger</keyword>
<evidence type="ECO:0000259" key="13">
    <source>
        <dbReference type="PROSITE" id="PS50157"/>
    </source>
</evidence>
<comment type="subcellular location">
    <subcellularLocation>
        <location evidence="1">Nucleus</location>
    </subcellularLocation>
</comment>
<sequence length="280" mass="31709">ADYFYPASSIRTTGLSLFSLRCSVMPRAFLLTHRRYPKLSPEDENGEETHSEGPPDDSFNDQFFNLTQLAEVSLAAGQLETPSTGRLDKCVLLPPLSPNKIFNRDRGIFQCGECGKKYTTSSNLARHKQVHRDINDKKARRCPHCGKLYVSVPAFSMHLRTHVQDCRCDICGKSFSRPWLLQGHIRTHTGEKPFKCSVCDKAFADRSNLRAHVQTHSSRKPHACKRCGKSFALKSYLYKHEESSCVKHQSDLFHSPVTEDQPYNPVVINIGEPLCMAIRV</sequence>
<dbReference type="PANTHER" id="PTHR23235:SF142">
    <property type="entry name" value="ZINC FINGER PROTEIN 384"/>
    <property type="match status" value="1"/>
</dbReference>
<feature type="domain" description="C2H2-type" evidence="13">
    <location>
        <begin position="222"/>
        <end position="253"/>
    </location>
</feature>
<keyword evidence="6" id="KW-0805">Transcription regulation</keyword>
<dbReference type="SMART" id="SM00355">
    <property type="entry name" value="ZnF_C2H2"/>
    <property type="match status" value="5"/>
</dbReference>
<dbReference type="SUPFAM" id="SSF57667">
    <property type="entry name" value="beta-beta-alpha zinc fingers"/>
    <property type="match status" value="3"/>
</dbReference>
<evidence type="ECO:0000256" key="3">
    <source>
        <dbReference type="ARBA" id="ARBA00022737"/>
    </source>
</evidence>
<dbReference type="InterPro" id="IPR013087">
    <property type="entry name" value="Znf_C2H2_type"/>
</dbReference>
<feature type="non-terminal residue" evidence="14">
    <location>
        <position position="1"/>
    </location>
</feature>
<evidence type="ECO:0000256" key="6">
    <source>
        <dbReference type="ARBA" id="ARBA00023015"/>
    </source>
</evidence>
<dbReference type="GO" id="GO:0008270">
    <property type="term" value="F:zinc ion binding"/>
    <property type="evidence" value="ECO:0007669"/>
    <property type="project" value="UniProtKB-KW"/>
</dbReference>